<feature type="compositionally biased region" description="Basic and acidic residues" evidence="2">
    <location>
        <begin position="214"/>
        <end position="225"/>
    </location>
</feature>
<feature type="compositionally biased region" description="Basic and acidic residues" evidence="2">
    <location>
        <begin position="914"/>
        <end position="943"/>
    </location>
</feature>
<evidence type="ECO:0000313" key="4">
    <source>
        <dbReference type="Proteomes" id="UP000076420"/>
    </source>
</evidence>
<dbReference type="EnsemblMetazoa" id="BGLB018087-RA">
    <property type="protein sequence ID" value="BGLB018087-PA"/>
    <property type="gene ID" value="BGLB018087"/>
</dbReference>
<dbReference type="OrthoDB" id="10072545at2759"/>
<reference evidence="3" key="1">
    <citation type="submission" date="2020-05" db="UniProtKB">
        <authorList>
            <consortium name="EnsemblMetazoa"/>
        </authorList>
    </citation>
    <scope>IDENTIFICATION</scope>
    <source>
        <strain evidence="3">BB02</strain>
    </source>
</reference>
<name>A0A2C9KE42_BIOGL</name>
<protein>
    <submittedName>
        <fullName evidence="3">Uncharacterized protein</fullName>
    </submittedName>
</protein>
<feature type="compositionally biased region" description="Basic and acidic residues" evidence="2">
    <location>
        <begin position="965"/>
        <end position="988"/>
    </location>
</feature>
<feature type="coiled-coil region" evidence="1">
    <location>
        <begin position="783"/>
        <end position="843"/>
    </location>
</feature>
<dbReference type="VEuPathDB" id="VectorBase:BGLAX_048090"/>
<dbReference type="RefSeq" id="XP_013061318.2">
    <property type="nucleotide sequence ID" value="XM_013205864.2"/>
</dbReference>
<dbReference type="PANTHER" id="PTHR21937">
    <property type="entry name" value="CCDC66 DOMAIN-CONTAINING PROTEIN"/>
    <property type="match status" value="1"/>
</dbReference>
<feature type="compositionally biased region" description="Acidic residues" evidence="2">
    <location>
        <begin position="611"/>
        <end position="620"/>
    </location>
</feature>
<proteinExistence type="predicted"/>
<feature type="region of interest" description="Disordered" evidence="2">
    <location>
        <begin position="561"/>
        <end position="772"/>
    </location>
</feature>
<gene>
    <name evidence="3" type="primary">106050817</name>
</gene>
<feature type="region of interest" description="Disordered" evidence="2">
    <location>
        <begin position="843"/>
        <end position="880"/>
    </location>
</feature>
<dbReference type="STRING" id="6526.A0A2C9KE42"/>
<feature type="compositionally biased region" description="Basic and acidic residues" evidence="2">
    <location>
        <begin position="630"/>
        <end position="729"/>
    </location>
</feature>
<feature type="region of interest" description="Disordered" evidence="2">
    <location>
        <begin position="1093"/>
        <end position="1125"/>
    </location>
</feature>
<dbReference type="PANTHER" id="PTHR21937:SF6">
    <property type="entry name" value="CCDC66 DOMAIN-CONTAINING PROTEIN"/>
    <property type="match status" value="1"/>
</dbReference>
<feature type="compositionally biased region" description="Basic and acidic residues" evidence="2">
    <location>
        <begin position="852"/>
        <end position="865"/>
    </location>
</feature>
<feature type="compositionally biased region" description="Polar residues" evidence="2">
    <location>
        <begin position="424"/>
        <end position="440"/>
    </location>
</feature>
<evidence type="ECO:0000256" key="2">
    <source>
        <dbReference type="SAM" id="MobiDB-lite"/>
    </source>
</evidence>
<dbReference type="RefSeq" id="XP_013061317.2">
    <property type="nucleotide sequence ID" value="XM_013205863.2"/>
</dbReference>
<feature type="compositionally biased region" description="Basic and acidic residues" evidence="2">
    <location>
        <begin position="892"/>
        <end position="907"/>
    </location>
</feature>
<sequence>MSTSLLSNLSRGYGTWTGVIDSYKFQEENLPSIDSSQMLHRHGITPRPHSAISAVSVADGGHLDLPKTYLTRKGALMLFTAPDEEPKESLKYVQPNRKIKRHKNIIDLSLKLKTLERLSLSILQFGDKSYDKESASVSDKENNLFVNFLHDLNQKDGDLHSQPGADVKFYLRDLKRRASCRSHSAKEASLYKARSSELQEILDELEQAWPHHKEQSCTPHGEEFFHSPSPTPSLGSTRALSRHRILSSKKLAGSLKSVTYMGRPFTPDVLKTSLGKYARSKSATAQVSSPDESIRRKRPQTAQSLQRNVSSTSAMEVIEATESADLKDSLNTDFNDFEELSKSIQDAESVSSELEMESSDNDWYENTIRVSKTLKSTQLDETGDRENMLAEAATILSSLVEDEDIDVPYANFGDYSEEEAWSGDEQQGSRDQTYPSGMHSQNQMTIENSPVNGRQPGLAHPLYPQYLNVMNEAEKGSLVINQNEHDVDHALSRASLGTPFPSTRGTSPIAYVTQIPVETENEQSTSVAMNELDLQLKEKQERETKLAAMELLLKPPATLLEDTPLPQAEPNTVPTIGPESSKDLPVPDESITEPLAPKRRAKPVEIKTATMEEENNDVEETKEIPQFSERVMREKEEKERRSAKLREEKENAEIKKQEKEEKIKQEKEEKIKAAEERLRKKAEEAARKKEETIKENENKMKDLKVKEPRQPSEKKTATKGKENKSDWKRQNKQTNMNNEVKQDSEQNKIKPPPVSQRPPQRQKIVVQRQEPEVPEYLKEMFARKSAQETEREMEEEILKMKLAVNNVLGPSITVVNESEGFTEEDFKAAQEALQEKIKKAEEDILENASPRNETKLAAKRNKPEKVVPVPKKGKMKALDTKKDLAKEREALREQQRQEKMRRLEEAKALQQKIHMKEEARKAKEAEAKRKSEEIRERMESIRQEEEELERAEQDAREQLAAVRKAQREEREARRKAELERKKQEAIEKREKEKAMALAARLKEQEMLESIADAEMARRLKEEDEARKEEEEMEAQERLEAEFLNAQKAAEEEEERLRELERQAEEEAFHRILLEKEEAEERRWQLEEQAHKMKEEEEKLQHEMLEEEKRLEEERKKQEEEEEWRRAQEKARLKELQMLEEQARERLQAELEKRRTWALQRRDKNLEVRNYMDRIKQSQGITEPWTFSYFVKWPKDSYMRLMGADPKKIKGMQKPKPKPAKENTAENVEIVAASAVE</sequence>
<feature type="region of interest" description="Disordered" evidence="2">
    <location>
        <begin position="892"/>
        <end position="988"/>
    </location>
</feature>
<dbReference type="EnsemblMetazoa" id="BGLB018087-RB">
    <property type="protein sequence ID" value="BGLB018087-PB"/>
    <property type="gene ID" value="BGLB018087"/>
</dbReference>
<accession>A0A2C9KE42</accession>
<evidence type="ECO:0000256" key="1">
    <source>
        <dbReference type="SAM" id="Coils"/>
    </source>
</evidence>
<dbReference type="AlphaFoldDB" id="A0A2C9KE42"/>
<feature type="compositionally biased region" description="Polar residues" evidence="2">
    <location>
        <begin position="300"/>
        <end position="310"/>
    </location>
</feature>
<feature type="compositionally biased region" description="Polar residues" evidence="2">
    <location>
        <begin position="281"/>
        <end position="291"/>
    </location>
</feature>
<dbReference type="Proteomes" id="UP000076420">
    <property type="component" value="Unassembled WGS sequence"/>
</dbReference>
<feature type="region of interest" description="Disordered" evidence="2">
    <location>
        <begin position="214"/>
        <end position="237"/>
    </location>
</feature>
<feature type="region of interest" description="Disordered" evidence="2">
    <location>
        <begin position="277"/>
        <end position="310"/>
    </location>
</feature>
<dbReference type="VEuPathDB" id="VectorBase:BGLB018087"/>
<evidence type="ECO:0000313" key="3">
    <source>
        <dbReference type="EnsemblMetazoa" id="BGLB018087-PA"/>
    </source>
</evidence>
<keyword evidence="1" id="KW-0175">Coiled coil</keyword>
<organism evidence="3 4">
    <name type="scientific">Biomphalaria glabrata</name>
    <name type="common">Bloodfluke planorb</name>
    <name type="synonym">Freshwater snail</name>
    <dbReference type="NCBI Taxonomy" id="6526"/>
    <lineage>
        <taxon>Eukaryota</taxon>
        <taxon>Metazoa</taxon>
        <taxon>Spiralia</taxon>
        <taxon>Lophotrochozoa</taxon>
        <taxon>Mollusca</taxon>
        <taxon>Gastropoda</taxon>
        <taxon>Heterobranchia</taxon>
        <taxon>Euthyneura</taxon>
        <taxon>Panpulmonata</taxon>
        <taxon>Hygrophila</taxon>
        <taxon>Lymnaeoidea</taxon>
        <taxon>Planorbidae</taxon>
        <taxon>Biomphalaria</taxon>
    </lineage>
</organism>
<dbReference type="KEGG" id="bgt:106050817"/>
<feature type="region of interest" description="Disordered" evidence="2">
    <location>
        <begin position="419"/>
        <end position="440"/>
    </location>
</feature>
<dbReference type="InterPro" id="IPR031440">
    <property type="entry name" value="DUF4670"/>
</dbReference>